<dbReference type="InParanoid" id="A0A6I9RR77"/>
<dbReference type="InterPro" id="IPR004853">
    <property type="entry name" value="Sugar_P_trans_dom"/>
</dbReference>
<feature type="transmembrane region" description="Helical" evidence="10">
    <location>
        <begin position="135"/>
        <end position="154"/>
    </location>
</feature>
<evidence type="ECO:0000256" key="3">
    <source>
        <dbReference type="ARBA" id="ARBA00022528"/>
    </source>
</evidence>
<feature type="region of interest" description="Disordered" evidence="9">
    <location>
        <begin position="20"/>
        <end position="41"/>
    </location>
</feature>
<dbReference type="KEGG" id="egu:105051762"/>
<keyword evidence="3" id="KW-0150">Chloroplast</keyword>
<feature type="domain" description="Sugar phosphate transporter" evidence="11">
    <location>
        <begin position="104"/>
        <end position="393"/>
    </location>
</feature>
<evidence type="ECO:0000313" key="13">
    <source>
        <dbReference type="RefSeq" id="XP_010930664.1"/>
    </source>
</evidence>
<dbReference type="GO" id="GO:0046943">
    <property type="term" value="F:carboxylic acid transmembrane transporter activity"/>
    <property type="evidence" value="ECO:0007669"/>
    <property type="project" value="UniProtKB-ARBA"/>
</dbReference>
<keyword evidence="5 10" id="KW-0812">Transmembrane</keyword>
<evidence type="ECO:0000256" key="9">
    <source>
        <dbReference type="SAM" id="MobiDB-lite"/>
    </source>
</evidence>
<feature type="transmembrane region" description="Helical" evidence="10">
    <location>
        <begin position="222"/>
        <end position="241"/>
    </location>
</feature>
<name>A0A6I9RR77_ELAGV</name>
<evidence type="ECO:0000256" key="5">
    <source>
        <dbReference type="ARBA" id="ARBA00022692"/>
    </source>
</evidence>
<dbReference type="SUPFAM" id="SSF103481">
    <property type="entry name" value="Multidrug resistance efflux transporter EmrE"/>
    <property type="match status" value="2"/>
</dbReference>
<dbReference type="RefSeq" id="XP_010930664.1">
    <property type="nucleotide sequence ID" value="XM_010932362.3"/>
</dbReference>
<proteinExistence type="predicted"/>
<dbReference type="FunCoup" id="A0A6I9RR77">
    <property type="interactions" value="2639"/>
</dbReference>
<evidence type="ECO:0000256" key="6">
    <source>
        <dbReference type="ARBA" id="ARBA00022946"/>
    </source>
</evidence>
<evidence type="ECO:0000259" key="11">
    <source>
        <dbReference type="Pfam" id="PF03151"/>
    </source>
</evidence>
<evidence type="ECO:0000256" key="2">
    <source>
        <dbReference type="ARBA" id="ARBA00022448"/>
    </source>
</evidence>
<evidence type="ECO:0000256" key="1">
    <source>
        <dbReference type="ARBA" id="ARBA00004508"/>
    </source>
</evidence>
<dbReference type="Pfam" id="PF03151">
    <property type="entry name" value="TPT"/>
    <property type="match status" value="1"/>
</dbReference>
<accession>A0A6I9RR77</accession>
<dbReference type="InterPro" id="IPR004696">
    <property type="entry name" value="Tpt_PEP_transl"/>
</dbReference>
<dbReference type="GeneID" id="105051762"/>
<dbReference type="PANTHER" id="PTHR11132">
    <property type="entry name" value="SOLUTE CARRIER FAMILY 35"/>
    <property type="match status" value="1"/>
</dbReference>
<keyword evidence="12" id="KW-1185">Reference proteome</keyword>
<dbReference type="InterPro" id="IPR037185">
    <property type="entry name" value="EmrE-like"/>
</dbReference>
<evidence type="ECO:0000313" key="12">
    <source>
        <dbReference type="Proteomes" id="UP000504607"/>
    </source>
</evidence>
<dbReference type="GO" id="GO:0015605">
    <property type="term" value="F:organophosphate ester transmembrane transporter activity"/>
    <property type="evidence" value="ECO:0007669"/>
    <property type="project" value="UniProtKB-ARBA"/>
</dbReference>
<dbReference type="InterPro" id="IPR050186">
    <property type="entry name" value="TPT_transporter"/>
</dbReference>
<sequence>MICSTRYSPAVFALMLSKSPSLRPRPSSVLPPISSSTSENLNSARSSIKPLYLTPSFGFGSRDGSVPAAEPRGLSFKRTAYEANSAEGIALPSEEARSAAAQKLKIGIYFATWWALNVVFNIYNKKVLNAFPYPWLTSTLSLAAGSLMMLISWASRVAEAPKIDLDFLKALAPVAVAHTIGHVAATVSMSKVAVSFTHIIKSGEPAFSVLVSRFLLGETFPVPVYLSLVPIIGGCALAAVTELNFNMTGFMGAMISNLAFVFRNIFSKRGMKGKSVSGMNYYACLSILSLLILTPFAIAVEGPQMWAAGWQEACSQIGPQFVWWVAAQSIFYHLYNQVSYMSLDEISPLTFSIGNTMKRISVIVSSIIIFHTPIQPINALGAAIAILGTFLYSQAKQ</sequence>
<dbReference type="OrthoDB" id="6418713at2759"/>
<evidence type="ECO:0000256" key="10">
    <source>
        <dbReference type="SAM" id="Phobius"/>
    </source>
</evidence>
<keyword evidence="2" id="KW-0813">Transport</keyword>
<gene>
    <name evidence="13" type="primary">LOC105051762</name>
</gene>
<evidence type="ECO:0000256" key="8">
    <source>
        <dbReference type="ARBA" id="ARBA00023136"/>
    </source>
</evidence>
<organism evidence="12 13">
    <name type="scientific">Elaeis guineensis var. tenera</name>
    <name type="common">Oil palm</name>
    <dbReference type="NCBI Taxonomy" id="51953"/>
    <lineage>
        <taxon>Eukaryota</taxon>
        <taxon>Viridiplantae</taxon>
        <taxon>Streptophyta</taxon>
        <taxon>Embryophyta</taxon>
        <taxon>Tracheophyta</taxon>
        <taxon>Spermatophyta</taxon>
        <taxon>Magnoliopsida</taxon>
        <taxon>Liliopsida</taxon>
        <taxon>Arecaceae</taxon>
        <taxon>Arecoideae</taxon>
        <taxon>Cocoseae</taxon>
        <taxon>Elaeidinae</taxon>
        <taxon>Elaeis</taxon>
    </lineage>
</organism>
<comment type="subcellular location">
    <subcellularLocation>
        <location evidence="1">Plastid</location>
        <location evidence="1">Chloroplast membrane</location>
        <topology evidence="1">Multi-pass membrane protein</topology>
    </subcellularLocation>
</comment>
<keyword evidence="4" id="KW-0934">Plastid</keyword>
<keyword evidence="8 10" id="KW-0472">Membrane</keyword>
<dbReference type="Proteomes" id="UP000504607">
    <property type="component" value="Chromosome 1"/>
</dbReference>
<dbReference type="GO" id="GO:0015718">
    <property type="term" value="P:monocarboxylic acid transport"/>
    <property type="evidence" value="ECO:0007669"/>
    <property type="project" value="UniProtKB-ARBA"/>
</dbReference>
<feature type="compositionally biased region" description="Low complexity" evidence="9">
    <location>
        <begin position="20"/>
        <end position="38"/>
    </location>
</feature>
<feature type="transmembrane region" description="Helical" evidence="10">
    <location>
        <begin position="106"/>
        <end position="123"/>
    </location>
</feature>
<dbReference type="AlphaFoldDB" id="A0A6I9RR77"/>
<feature type="transmembrane region" description="Helical" evidence="10">
    <location>
        <begin position="278"/>
        <end position="300"/>
    </location>
</feature>
<evidence type="ECO:0000256" key="7">
    <source>
        <dbReference type="ARBA" id="ARBA00022989"/>
    </source>
</evidence>
<keyword evidence="7 10" id="KW-1133">Transmembrane helix</keyword>
<protein>
    <submittedName>
        <fullName evidence="13">Glucose-6-phosphate/phosphate translocator 2, chloroplastic</fullName>
    </submittedName>
</protein>
<feature type="transmembrane region" description="Helical" evidence="10">
    <location>
        <begin position="247"/>
        <end position="266"/>
    </location>
</feature>
<dbReference type="GO" id="GO:0031969">
    <property type="term" value="C:chloroplast membrane"/>
    <property type="evidence" value="ECO:0007669"/>
    <property type="project" value="UniProtKB-SubCell"/>
</dbReference>
<evidence type="ECO:0000256" key="4">
    <source>
        <dbReference type="ARBA" id="ARBA00022640"/>
    </source>
</evidence>
<feature type="transmembrane region" description="Helical" evidence="10">
    <location>
        <begin position="374"/>
        <end position="392"/>
    </location>
</feature>
<dbReference type="NCBIfam" id="TIGR00817">
    <property type="entry name" value="tpt"/>
    <property type="match status" value="1"/>
</dbReference>
<reference evidence="13" key="1">
    <citation type="submission" date="2025-08" db="UniProtKB">
        <authorList>
            <consortium name="RefSeq"/>
        </authorList>
    </citation>
    <scope>IDENTIFICATION</scope>
</reference>
<keyword evidence="6" id="KW-0809">Transit peptide</keyword>